<dbReference type="Gene3D" id="3.40.50.300">
    <property type="entry name" value="P-loop containing nucleotide triphosphate hydrolases"/>
    <property type="match status" value="1"/>
</dbReference>
<feature type="domain" description="ABC transporter" evidence="4">
    <location>
        <begin position="18"/>
        <end position="253"/>
    </location>
</feature>
<dbReference type="AlphaFoldDB" id="A0A5C8P9R5"/>
<name>A0A5C8P9R5_9HYPH</name>
<dbReference type="RefSeq" id="WP_147852225.1">
    <property type="nucleotide sequence ID" value="NZ_VDUZ01000074.1"/>
</dbReference>
<dbReference type="GO" id="GO:0005524">
    <property type="term" value="F:ATP binding"/>
    <property type="evidence" value="ECO:0007669"/>
    <property type="project" value="UniProtKB-KW"/>
</dbReference>
<dbReference type="InterPro" id="IPR003593">
    <property type="entry name" value="AAA+_ATPase"/>
</dbReference>
<dbReference type="InterPro" id="IPR032823">
    <property type="entry name" value="BCA_ABC_TP_C"/>
</dbReference>
<dbReference type="OrthoDB" id="9779872at2"/>
<dbReference type="Proteomes" id="UP000321638">
    <property type="component" value="Unassembled WGS sequence"/>
</dbReference>
<dbReference type="GO" id="GO:0015188">
    <property type="term" value="F:L-isoleucine transmembrane transporter activity"/>
    <property type="evidence" value="ECO:0007669"/>
    <property type="project" value="TreeGrafter"/>
</dbReference>
<dbReference type="GO" id="GO:0015192">
    <property type="term" value="F:L-phenylalanine transmembrane transporter activity"/>
    <property type="evidence" value="ECO:0007669"/>
    <property type="project" value="TreeGrafter"/>
</dbReference>
<keyword evidence="6" id="KW-1185">Reference proteome</keyword>
<dbReference type="SUPFAM" id="SSF52540">
    <property type="entry name" value="P-loop containing nucleoside triphosphate hydrolases"/>
    <property type="match status" value="1"/>
</dbReference>
<evidence type="ECO:0000313" key="5">
    <source>
        <dbReference type="EMBL" id="TXL69720.1"/>
    </source>
</evidence>
<protein>
    <submittedName>
        <fullName evidence="5">ABC transporter ATP-binding protein</fullName>
    </submittedName>
</protein>
<dbReference type="InterPro" id="IPR003439">
    <property type="entry name" value="ABC_transporter-like_ATP-bd"/>
</dbReference>
<dbReference type="PANTHER" id="PTHR45772:SF7">
    <property type="entry name" value="AMINO ACID ABC TRANSPORTER ATP-BINDING PROTEIN"/>
    <property type="match status" value="1"/>
</dbReference>
<dbReference type="PROSITE" id="PS50893">
    <property type="entry name" value="ABC_TRANSPORTER_2"/>
    <property type="match status" value="1"/>
</dbReference>
<dbReference type="GO" id="GO:1903806">
    <property type="term" value="P:L-isoleucine import across plasma membrane"/>
    <property type="evidence" value="ECO:0007669"/>
    <property type="project" value="TreeGrafter"/>
</dbReference>
<evidence type="ECO:0000313" key="6">
    <source>
        <dbReference type="Proteomes" id="UP000321638"/>
    </source>
</evidence>
<dbReference type="CDD" id="cd03219">
    <property type="entry name" value="ABC_Mj1267_LivG_branched"/>
    <property type="match status" value="1"/>
</dbReference>
<keyword evidence="1" id="KW-0813">Transport</keyword>
<dbReference type="GO" id="GO:0005304">
    <property type="term" value="F:L-valine transmembrane transporter activity"/>
    <property type="evidence" value="ECO:0007669"/>
    <property type="project" value="TreeGrafter"/>
</dbReference>
<dbReference type="PANTHER" id="PTHR45772">
    <property type="entry name" value="CONSERVED COMPONENT OF ABC TRANSPORTER FOR NATURAL AMINO ACIDS-RELATED"/>
    <property type="match status" value="1"/>
</dbReference>
<organism evidence="5 6">
    <name type="scientific">Vineibacter terrae</name>
    <dbReference type="NCBI Taxonomy" id="2586908"/>
    <lineage>
        <taxon>Bacteria</taxon>
        <taxon>Pseudomonadati</taxon>
        <taxon>Pseudomonadota</taxon>
        <taxon>Alphaproteobacteria</taxon>
        <taxon>Hyphomicrobiales</taxon>
        <taxon>Vineibacter</taxon>
    </lineage>
</organism>
<dbReference type="GO" id="GO:0015808">
    <property type="term" value="P:L-alanine transport"/>
    <property type="evidence" value="ECO:0007669"/>
    <property type="project" value="TreeGrafter"/>
</dbReference>
<dbReference type="Pfam" id="PF00005">
    <property type="entry name" value="ABC_tran"/>
    <property type="match status" value="1"/>
</dbReference>
<dbReference type="SMART" id="SM00382">
    <property type="entry name" value="AAA"/>
    <property type="match status" value="1"/>
</dbReference>
<dbReference type="InterPro" id="IPR051120">
    <property type="entry name" value="ABC_AA/LPS_Transport"/>
</dbReference>
<dbReference type="GO" id="GO:0005886">
    <property type="term" value="C:plasma membrane"/>
    <property type="evidence" value="ECO:0007669"/>
    <property type="project" value="TreeGrafter"/>
</dbReference>
<dbReference type="Pfam" id="PF12399">
    <property type="entry name" value="BCA_ABC_TP_C"/>
    <property type="match status" value="1"/>
</dbReference>
<comment type="caution">
    <text evidence="5">The sequence shown here is derived from an EMBL/GenBank/DDBJ whole genome shotgun (WGS) entry which is preliminary data.</text>
</comment>
<reference evidence="5 6" key="1">
    <citation type="submission" date="2019-06" db="EMBL/GenBank/DDBJ databases">
        <title>New taxonomy in bacterial strain CC-CFT640, isolated from vineyard.</title>
        <authorList>
            <person name="Lin S.-Y."/>
            <person name="Tsai C.-F."/>
            <person name="Young C.-C."/>
        </authorList>
    </citation>
    <scope>NUCLEOTIDE SEQUENCE [LARGE SCALE GENOMIC DNA]</scope>
    <source>
        <strain evidence="5 6">CC-CFT640</strain>
    </source>
</reference>
<keyword evidence="3 5" id="KW-0067">ATP-binding</keyword>
<dbReference type="GO" id="GO:1903805">
    <property type="term" value="P:L-valine import across plasma membrane"/>
    <property type="evidence" value="ECO:0007669"/>
    <property type="project" value="TreeGrafter"/>
</dbReference>
<dbReference type="GO" id="GO:0016887">
    <property type="term" value="F:ATP hydrolysis activity"/>
    <property type="evidence" value="ECO:0007669"/>
    <property type="project" value="InterPro"/>
</dbReference>
<dbReference type="EMBL" id="VDUZ01000074">
    <property type="protein sequence ID" value="TXL69720.1"/>
    <property type="molecule type" value="Genomic_DNA"/>
</dbReference>
<evidence type="ECO:0000256" key="2">
    <source>
        <dbReference type="ARBA" id="ARBA00022741"/>
    </source>
</evidence>
<dbReference type="InterPro" id="IPR027417">
    <property type="entry name" value="P-loop_NTPase"/>
</dbReference>
<accession>A0A5C8P9R5</accession>
<gene>
    <name evidence="5" type="ORF">FHP25_37895</name>
</gene>
<dbReference type="GO" id="GO:0042941">
    <property type="term" value="P:D-alanine transmembrane transport"/>
    <property type="evidence" value="ECO:0007669"/>
    <property type="project" value="TreeGrafter"/>
</dbReference>
<sequence length="259" mass="28075">MRCVAARTRRGTHVASLLEVRNISKRFGGVVAVEDLNFVIRKGEILGLIGPNGAGKTTVFNMISGIQRPTTGTITLEGQNLVGLRPDQIARKGVARTFQSSSFLPGMSVYENVYLAAAFRSLAAIQRRAAPDVTEAALRATGLVDVAERPAELLNVSQHKRLEIARAVATEPVLLMTDEIVAGLNNAETDEVLDILVRLNGTGITLVFVEHDVRAVLSVSQRLIVLAQGRCMAEGDPHEVARSPEVIKVYLGRRYAQNQ</sequence>
<evidence type="ECO:0000259" key="4">
    <source>
        <dbReference type="PROSITE" id="PS50893"/>
    </source>
</evidence>
<keyword evidence="2" id="KW-0547">Nucleotide-binding</keyword>
<evidence type="ECO:0000256" key="3">
    <source>
        <dbReference type="ARBA" id="ARBA00022840"/>
    </source>
</evidence>
<proteinExistence type="predicted"/>
<evidence type="ECO:0000256" key="1">
    <source>
        <dbReference type="ARBA" id="ARBA00022448"/>
    </source>
</evidence>